<dbReference type="Gene3D" id="3.40.50.720">
    <property type="entry name" value="NAD(P)-binding Rossmann-like Domain"/>
    <property type="match status" value="1"/>
</dbReference>
<dbReference type="PANTHER" id="PTHR43008:SF4">
    <property type="entry name" value="CHAIN DEHYDROGENASE, PUTATIVE (AFU_ORTHOLOGUE AFUA_4G08710)-RELATED"/>
    <property type="match status" value="1"/>
</dbReference>
<dbReference type="Proteomes" id="UP001055171">
    <property type="component" value="Chromosome"/>
</dbReference>
<gene>
    <name evidence="3" type="ORF">MJO58_22505</name>
</gene>
<sequence length="268" mass="28476">MLSEHVVLIIGGGSGLGLGIARHCRDEGAQVAVMEVSAEKVTALKEEFGDDILAVQGDVTLVEDLQRCRTAVVEQFGRLDALIGCQGIFDGNVALRDVPVESVPALFDEVLRINALGHILAARVFVDLLEQSEGAIVLTASVAAYAADGGGLMYTASKGAVVSIINQLAFEFAPRVRVNGVAPSTFTNSQLRGPAALGLESQKQSDIPKEDFLRLFLSLVLLQELPTPEDFAPLYAFLASRHNKIMTGQTIIADQGMFNRAVLSKGAA</sequence>
<evidence type="ECO:0000256" key="2">
    <source>
        <dbReference type="ARBA" id="ARBA00023002"/>
    </source>
</evidence>
<proteinExistence type="inferred from homology"/>
<comment type="similarity">
    <text evidence="1">Belongs to the short-chain dehydrogenases/reductases (SDR) family.</text>
</comment>
<dbReference type="RefSeq" id="WP_239723404.1">
    <property type="nucleotide sequence ID" value="NZ_CP092423.2"/>
</dbReference>
<organism evidence="3 4">
    <name type="scientific">Mycobacterium lentiflavum</name>
    <dbReference type="NCBI Taxonomy" id="141349"/>
    <lineage>
        <taxon>Bacteria</taxon>
        <taxon>Bacillati</taxon>
        <taxon>Actinomycetota</taxon>
        <taxon>Actinomycetes</taxon>
        <taxon>Mycobacteriales</taxon>
        <taxon>Mycobacteriaceae</taxon>
        <taxon>Mycobacterium</taxon>
        <taxon>Mycobacterium simiae complex</taxon>
    </lineage>
</organism>
<dbReference type="InterPro" id="IPR036291">
    <property type="entry name" value="NAD(P)-bd_dom_sf"/>
</dbReference>
<dbReference type="PRINTS" id="PR00081">
    <property type="entry name" value="GDHRDH"/>
</dbReference>
<protein>
    <submittedName>
        <fullName evidence="3">SDR family oxidoreductase</fullName>
    </submittedName>
</protein>
<dbReference type="EMBL" id="CP092423">
    <property type="protein sequence ID" value="ULP45281.1"/>
    <property type="molecule type" value="Genomic_DNA"/>
</dbReference>
<reference evidence="3" key="1">
    <citation type="submission" date="2022-08" db="EMBL/GenBank/DDBJ databases">
        <title>Complete genome sequence of 14 non-tuberculosis mycobacteria type-strains.</title>
        <authorList>
            <person name="Igarashi Y."/>
            <person name="Osugi A."/>
            <person name="Mitarai S."/>
        </authorList>
    </citation>
    <scope>NUCLEOTIDE SEQUENCE</scope>
    <source>
        <strain evidence="3">ATCC 51985</strain>
    </source>
</reference>
<dbReference type="InterPro" id="IPR020904">
    <property type="entry name" value="Sc_DH/Rdtase_CS"/>
</dbReference>
<dbReference type="InterPro" id="IPR002347">
    <property type="entry name" value="SDR_fam"/>
</dbReference>
<keyword evidence="4" id="KW-1185">Reference proteome</keyword>
<accession>A0ABY3V0A9</accession>
<dbReference type="SUPFAM" id="SSF51735">
    <property type="entry name" value="NAD(P)-binding Rossmann-fold domains"/>
    <property type="match status" value="1"/>
</dbReference>
<dbReference type="Pfam" id="PF13561">
    <property type="entry name" value="adh_short_C2"/>
    <property type="match status" value="1"/>
</dbReference>
<dbReference type="PROSITE" id="PS00061">
    <property type="entry name" value="ADH_SHORT"/>
    <property type="match status" value="1"/>
</dbReference>
<keyword evidence="2" id="KW-0560">Oxidoreductase</keyword>
<dbReference type="PANTHER" id="PTHR43008">
    <property type="entry name" value="BENZIL REDUCTASE"/>
    <property type="match status" value="1"/>
</dbReference>
<evidence type="ECO:0000313" key="3">
    <source>
        <dbReference type="EMBL" id="ULP45281.1"/>
    </source>
</evidence>
<evidence type="ECO:0000256" key="1">
    <source>
        <dbReference type="ARBA" id="ARBA00006484"/>
    </source>
</evidence>
<dbReference type="PRINTS" id="PR00080">
    <property type="entry name" value="SDRFAMILY"/>
</dbReference>
<name>A0ABY3V0A9_MYCLN</name>
<evidence type="ECO:0000313" key="4">
    <source>
        <dbReference type="Proteomes" id="UP001055171"/>
    </source>
</evidence>